<dbReference type="InterPro" id="IPR036691">
    <property type="entry name" value="Endo/exonu/phosph_ase_sf"/>
</dbReference>
<accession>A0ABQ9D9U8</accession>
<dbReference type="Proteomes" id="UP001145742">
    <property type="component" value="Unassembled WGS sequence"/>
</dbReference>
<dbReference type="Gene3D" id="3.60.10.10">
    <property type="entry name" value="Endonuclease/exonuclease/phosphatase"/>
    <property type="match status" value="1"/>
</dbReference>
<keyword evidence="2" id="KW-1185">Reference proteome</keyword>
<proteinExistence type="predicted"/>
<evidence type="ECO:0000313" key="2">
    <source>
        <dbReference type="Proteomes" id="UP001145742"/>
    </source>
</evidence>
<protein>
    <recommendedName>
        <fullName evidence="3">Peptidase S74 domain-containing protein</fullName>
    </recommendedName>
</protein>
<dbReference type="PANTHER" id="PTHR33395:SF22">
    <property type="entry name" value="REVERSE TRANSCRIPTASE DOMAIN-CONTAINING PROTEIN"/>
    <property type="match status" value="1"/>
</dbReference>
<reference evidence="1" key="1">
    <citation type="submission" date="2019-10" db="EMBL/GenBank/DDBJ databases">
        <authorList>
            <person name="Soares A.E.R."/>
            <person name="Aleixo A."/>
            <person name="Schneider P."/>
            <person name="Miyaki C.Y."/>
            <person name="Schneider M.P."/>
            <person name="Mello C."/>
            <person name="Vasconcelos A.T.R."/>
        </authorList>
    </citation>
    <scope>NUCLEOTIDE SEQUENCE</scope>
    <source>
        <tissue evidence="1">Muscle</tissue>
    </source>
</reference>
<name>A0ABQ9D9U8_9PASS</name>
<dbReference type="PANTHER" id="PTHR33395">
    <property type="entry name" value="TRANSCRIPTASE, PUTATIVE-RELATED-RELATED"/>
    <property type="match status" value="1"/>
</dbReference>
<evidence type="ECO:0008006" key="3">
    <source>
        <dbReference type="Google" id="ProtNLM"/>
    </source>
</evidence>
<organism evidence="1 2">
    <name type="scientific">Willisornis vidua</name>
    <name type="common">Xingu scale-backed antbird</name>
    <dbReference type="NCBI Taxonomy" id="1566151"/>
    <lineage>
        <taxon>Eukaryota</taxon>
        <taxon>Metazoa</taxon>
        <taxon>Chordata</taxon>
        <taxon>Craniata</taxon>
        <taxon>Vertebrata</taxon>
        <taxon>Euteleostomi</taxon>
        <taxon>Archelosauria</taxon>
        <taxon>Archosauria</taxon>
        <taxon>Dinosauria</taxon>
        <taxon>Saurischia</taxon>
        <taxon>Theropoda</taxon>
        <taxon>Coelurosauria</taxon>
        <taxon>Aves</taxon>
        <taxon>Neognathae</taxon>
        <taxon>Neoaves</taxon>
        <taxon>Telluraves</taxon>
        <taxon>Australaves</taxon>
        <taxon>Passeriformes</taxon>
        <taxon>Thamnophilidae</taxon>
        <taxon>Willisornis</taxon>
    </lineage>
</organism>
<sequence>MRSKQDECEAFAQSQGFHVTGIRETWWDETCDWSALLDDYRLFRRNRQGRRVVGVALYVIGGLECMEVTTGNGTVERLWGKRDTSKSTATVPMGNFSLTEINDHHTADKTWTRRLLKHLDDNVIEKGLRELTWNDARLDLLLTVFEQSWESGEVPAVWKLVDIVPVFKKSKKDDPRNCSTELLSRKSYLFSMTWAIAQEIAELRSRLENFEQLQVER</sequence>
<comment type="caution">
    <text evidence="1">The sequence shown here is derived from an EMBL/GenBank/DDBJ whole genome shotgun (WGS) entry which is preliminary data.</text>
</comment>
<evidence type="ECO:0000313" key="1">
    <source>
        <dbReference type="EMBL" id="KAJ7414959.1"/>
    </source>
</evidence>
<gene>
    <name evidence="1" type="ORF">WISP_80581</name>
</gene>
<dbReference type="EMBL" id="WHWB01034010">
    <property type="protein sequence ID" value="KAJ7414959.1"/>
    <property type="molecule type" value="Genomic_DNA"/>
</dbReference>